<evidence type="ECO:0000313" key="1">
    <source>
        <dbReference type="EMBL" id="KKK60009.1"/>
    </source>
</evidence>
<accession>A0A0F8Z0U8</accession>
<organism evidence="1">
    <name type="scientific">marine sediment metagenome</name>
    <dbReference type="NCBI Taxonomy" id="412755"/>
    <lineage>
        <taxon>unclassified sequences</taxon>
        <taxon>metagenomes</taxon>
        <taxon>ecological metagenomes</taxon>
    </lineage>
</organism>
<feature type="non-terminal residue" evidence="1">
    <location>
        <position position="1"/>
    </location>
</feature>
<comment type="caution">
    <text evidence="1">The sequence shown here is derived from an EMBL/GenBank/DDBJ whole genome shotgun (WGS) entry which is preliminary data.</text>
</comment>
<protein>
    <submittedName>
        <fullName evidence="1">Uncharacterized protein</fullName>
    </submittedName>
</protein>
<name>A0A0F8Z0U8_9ZZZZ</name>
<reference evidence="1" key="1">
    <citation type="journal article" date="2015" name="Nature">
        <title>Complex archaea that bridge the gap between prokaryotes and eukaryotes.</title>
        <authorList>
            <person name="Spang A."/>
            <person name="Saw J.H."/>
            <person name="Jorgensen S.L."/>
            <person name="Zaremba-Niedzwiedzka K."/>
            <person name="Martijn J."/>
            <person name="Lind A.E."/>
            <person name="van Eijk R."/>
            <person name="Schleper C."/>
            <person name="Guy L."/>
            <person name="Ettema T.J."/>
        </authorList>
    </citation>
    <scope>NUCLEOTIDE SEQUENCE</scope>
</reference>
<proteinExistence type="predicted"/>
<sequence>GQGSQNRTDDLLAPNQARYLAALHPGGQGKTNRTSDLSNPNRVLYLAELCPDANCCLDAGEGIEPSSVESKSTDLPLAYPAMATLTGLEPTTSTVTRWCSNH</sequence>
<dbReference type="EMBL" id="LAZR01063182">
    <property type="protein sequence ID" value="KKK60009.1"/>
    <property type="molecule type" value="Genomic_DNA"/>
</dbReference>
<gene>
    <name evidence="1" type="ORF">LCGC14_3028640</name>
</gene>
<dbReference type="AlphaFoldDB" id="A0A0F8Z0U8"/>